<dbReference type="VEuPathDB" id="FungiDB:jhhlp_001252"/>
<evidence type="ECO:0000256" key="9">
    <source>
        <dbReference type="RuleBase" id="RU364126"/>
    </source>
</evidence>
<gene>
    <name evidence="11" type="ORF">jhhlp_001252</name>
</gene>
<dbReference type="PANTHER" id="PTHR14456">
    <property type="entry name" value="INOSITOL POLYPHOSPHATE KINASE 1"/>
    <property type="match status" value="1"/>
</dbReference>
<evidence type="ECO:0000256" key="3">
    <source>
        <dbReference type="ARBA" id="ARBA00012023"/>
    </source>
</evidence>
<feature type="compositionally biased region" description="Low complexity" evidence="10">
    <location>
        <begin position="46"/>
        <end position="62"/>
    </location>
</feature>
<evidence type="ECO:0000313" key="12">
    <source>
        <dbReference type="Proteomes" id="UP000233524"/>
    </source>
</evidence>
<keyword evidence="8 9" id="KW-0067">ATP-binding</keyword>
<keyword evidence="7 9" id="KW-0418">Kinase</keyword>
<keyword evidence="5 9" id="KW-0808">Transferase</keyword>
<dbReference type="GO" id="GO:0005634">
    <property type="term" value="C:nucleus"/>
    <property type="evidence" value="ECO:0007669"/>
    <property type="project" value="TreeGrafter"/>
</dbReference>
<dbReference type="Proteomes" id="UP000233524">
    <property type="component" value="Unassembled WGS sequence"/>
</dbReference>
<organism evidence="11 12">
    <name type="scientific">Lomentospora prolificans</name>
    <dbReference type="NCBI Taxonomy" id="41688"/>
    <lineage>
        <taxon>Eukaryota</taxon>
        <taxon>Fungi</taxon>
        <taxon>Dikarya</taxon>
        <taxon>Ascomycota</taxon>
        <taxon>Pezizomycotina</taxon>
        <taxon>Sordariomycetes</taxon>
        <taxon>Hypocreomycetidae</taxon>
        <taxon>Microascales</taxon>
        <taxon>Microascaceae</taxon>
        <taxon>Lomentospora</taxon>
    </lineage>
</organism>
<keyword evidence="12" id="KW-1185">Reference proteome</keyword>
<feature type="compositionally biased region" description="Basic and acidic residues" evidence="10">
    <location>
        <begin position="571"/>
        <end position="584"/>
    </location>
</feature>
<comment type="function">
    <text evidence="1">Has kinase activity and phosphorylates inositol-1,3,4,5,6-pentakisphosphate (Ins(1,3,4,5,6)P5) to produce 1,2,3,4,5,6-hexakisphosphate (InsP6), also known as phytate.</text>
</comment>
<dbReference type="PANTHER" id="PTHR14456:SF2">
    <property type="entry name" value="INOSITOL-PENTAKISPHOSPHATE 2-KINASE"/>
    <property type="match status" value="1"/>
</dbReference>
<comment type="caution">
    <text evidence="11">The sequence shown here is derived from an EMBL/GenBank/DDBJ whole genome shotgun (WGS) entry which is preliminary data.</text>
</comment>
<feature type="region of interest" description="Disordered" evidence="10">
    <location>
        <begin position="565"/>
        <end position="584"/>
    </location>
</feature>
<feature type="compositionally biased region" description="Low complexity" evidence="10">
    <location>
        <begin position="23"/>
        <end position="34"/>
    </location>
</feature>
<evidence type="ECO:0000256" key="7">
    <source>
        <dbReference type="ARBA" id="ARBA00022777"/>
    </source>
</evidence>
<sequence>MDAYHGAAQNLRAARSNRSHTMASQASGAPSGSAFLEPIPTKNSTSSPSGRLSLPRPSLGPRQKVRNSAPAVPTLSMSSSSSASGSLSSTATSSAVPIALPSRPLRASPAGRGSVSRTTSSFLLDTSTSSLVSGSYLSDDFAFSSSFSSNYSFAPSSFASTCPLGPSTDEEVCESSLSEPDPVFDSKASPFGSANMYSVPMGTRVKEFVGEGSANVVVELELPEGAPPAIKDFFQGKLLRLQKVSRQPEKQPYGYPEQYRYWRERIKPIFSEKEDLVNIDLVRLGPGGSKLLDDVDDLLEVLDEAASSRNGAPTDLVARPGALQESHFQKRKKKFVGSRLARVEFGMLVDDMRIDESEGVMIEIKSKWLLQSPSAPQDSVRCRTCAVRLHRHLKDPCYDGAHLPCPLLMVSDRYEDRNLYVSRLFNDDEDLEEWYVAPLRRWFRGVEPSRPKRLIMHIRNMQKQLDPRGPLGSNAEDEQFRLAMTLRDCSVFLRVMRRPGGQAKVVAKIADLDKKNSEAKMEWWKKTELDLVKGGAYTAAYRVDGEKGRVVPAGTGCYMEMVERRKRNKSGKGEERREWKLKDGMEDQHNRLIRKADLGRYAT</sequence>
<dbReference type="InterPro" id="IPR009286">
    <property type="entry name" value="Ins_P5_2-kin"/>
</dbReference>
<comment type="catalytic activity">
    <reaction evidence="9">
        <text>1D-myo-inositol 1,3,4,5,6-pentakisphosphate + ATP = 1D-myo-inositol hexakisphosphate + ADP + H(+)</text>
        <dbReference type="Rhea" id="RHEA:20313"/>
        <dbReference type="ChEBI" id="CHEBI:15378"/>
        <dbReference type="ChEBI" id="CHEBI:30616"/>
        <dbReference type="ChEBI" id="CHEBI:57733"/>
        <dbReference type="ChEBI" id="CHEBI:58130"/>
        <dbReference type="ChEBI" id="CHEBI:456216"/>
        <dbReference type="EC" id="2.7.1.158"/>
    </reaction>
</comment>
<evidence type="ECO:0000256" key="4">
    <source>
        <dbReference type="ARBA" id="ARBA00014846"/>
    </source>
</evidence>
<evidence type="ECO:0000256" key="2">
    <source>
        <dbReference type="ARBA" id="ARBA00008305"/>
    </source>
</evidence>
<dbReference type="STRING" id="41688.A0A2N3NHL5"/>
<comment type="domain">
    <text evidence="9">The EXKPK motif is conserved in inositol-pentakisphosphate 2-kinases of both family 1 and 2.</text>
</comment>
<feature type="region of interest" description="Disordered" evidence="10">
    <location>
        <begin position="100"/>
        <end position="119"/>
    </location>
</feature>
<dbReference type="EC" id="2.7.1.158" evidence="3 9"/>
<dbReference type="GO" id="GO:0035299">
    <property type="term" value="F:inositol-1,3,4,5,6-pentakisphosphate 2-kinase activity"/>
    <property type="evidence" value="ECO:0007669"/>
    <property type="project" value="UniProtKB-EC"/>
</dbReference>
<proteinExistence type="inferred from homology"/>
<reference evidence="11 12" key="1">
    <citation type="journal article" date="2017" name="G3 (Bethesda)">
        <title>First Draft Genome Sequence of the Pathogenic Fungus Lomentospora prolificans (Formerly Scedosporium prolificans).</title>
        <authorList>
            <person name="Luo R."/>
            <person name="Zimin A."/>
            <person name="Workman R."/>
            <person name="Fan Y."/>
            <person name="Pertea G."/>
            <person name="Grossman N."/>
            <person name="Wear M.P."/>
            <person name="Jia B."/>
            <person name="Miller H."/>
            <person name="Casadevall A."/>
            <person name="Timp W."/>
            <person name="Zhang S.X."/>
            <person name="Salzberg S.L."/>
        </authorList>
    </citation>
    <scope>NUCLEOTIDE SEQUENCE [LARGE SCALE GENOMIC DNA]</scope>
    <source>
        <strain evidence="11 12">JHH-5317</strain>
    </source>
</reference>
<evidence type="ECO:0000256" key="10">
    <source>
        <dbReference type="SAM" id="MobiDB-lite"/>
    </source>
</evidence>
<name>A0A2N3NHL5_9PEZI</name>
<dbReference type="EMBL" id="NLAX01000004">
    <property type="protein sequence ID" value="PKS11956.1"/>
    <property type="molecule type" value="Genomic_DNA"/>
</dbReference>
<evidence type="ECO:0000256" key="8">
    <source>
        <dbReference type="ARBA" id="ARBA00022840"/>
    </source>
</evidence>
<dbReference type="GO" id="GO:0032958">
    <property type="term" value="P:inositol phosphate biosynthetic process"/>
    <property type="evidence" value="ECO:0007669"/>
    <property type="project" value="TreeGrafter"/>
</dbReference>
<feature type="compositionally biased region" description="Low complexity" evidence="10">
    <location>
        <begin position="74"/>
        <end position="88"/>
    </location>
</feature>
<evidence type="ECO:0000256" key="1">
    <source>
        <dbReference type="ARBA" id="ARBA00003979"/>
    </source>
</evidence>
<evidence type="ECO:0000313" key="11">
    <source>
        <dbReference type="EMBL" id="PKS11956.1"/>
    </source>
</evidence>
<dbReference type="AlphaFoldDB" id="A0A2N3NHL5"/>
<evidence type="ECO:0000256" key="6">
    <source>
        <dbReference type="ARBA" id="ARBA00022741"/>
    </source>
</evidence>
<evidence type="ECO:0000256" key="5">
    <source>
        <dbReference type="ARBA" id="ARBA00022679"/>
    </source>
</evidence>
<accession>A0A2N3NHL5</accession>
<feature type="region of interest" description="Disordered" evidence="10">
    <location>
        <begin position="1"/>
        <end position="88"/>
    </location>
</feature>
<dbReference type="Pfam" id="PF06090">
    <property type="entry name" value="Ins_P5_2-kin"/>
    <property type="match status" value="2"/>
</dbReference>
<comment type="function">
    <text evidence="9">Phosphorylates Ins(1,3,4,5,6)P5 at position 2 to form Ins(1,2,3,4,5,6)P6 (InsP6 or phytate).</text>
</comment>
<dbReference type="GO" id="GO:0005524">
    <property type="term" value="F:ATP binding"/>
    <property type="evidence" value="ECO:0007669"/>
    <property type="project" value="UniProtKB-KW"/>
</dbReference>
<dbReference type="InParanoid" id="A0A2N3NHL5"/>
<dbReference type="OrthoDB" id="272370at2759"/>
<keyword evidence="6 9" id="KW-0547">Nucleotide-binding</keyword>
<protein>
    <recommendedName>
        <fullName evidence="4 9">Inositol-pentakisphosphate 2-kinase</fullName>
        <ecNumber evidence="3 9">2.7.1.158</ecNumber>
    </recommendedName>
</protein>
<comment type="similarity">
    <text evidence="2">Belongs to the IPK1 type 1 family.</text>
</comment>